<name>A0A9N8JD00_9PEZI</name>
<evidence type="ECO:0000313" key="2">
    <source>
        <dbReference type="Proteomes" id="UP000716446"/>
    </source>
</evidence>
<evidence type="ECO:0000313" key="1">
    <source>
        <dbReference type="EMBL" id="CAD0083604.1"/>
    </source>
</evidence>
<protein>
    <submittedName>
        <fullName evidence="1">Uncharacterized protein</fullName>
    </submittedName>
</protein>
<accession>A0A9N8JD00</accession>
<organism evidence="1 2">
    <name type="scientific">Aureobasidium vineae</name>
    <dbReference type="NCBI Taxonomy" id="2773715"/>
    <lineage>
        <taxon>Eukaryota</taxon>
        <taxon>Fungi</taxon>
        <taxon>Dikarya</taxon>
        <taxon>Ascomycota</taxon>
        <taxon>Pezizomycotina</taxon>
        <taxon>Dothideomycetes</taxon>
        <taxon>Dothideomycetidae</taxon>
        <taxon>Dothideales</taxon>
        <taxon>Saccotheciaceae</taxon>
        <taxon>Aureobasidium</taxon>
    </lineage>
</organism>
<dbReference type="PANTHER" id="PTHR47843">
    <property type="entry name" value="BTB DOMAIN-CONTAINING PROTEIN-RELATED"/>
    <property type="match status" value="1"/>
</dbReference>
<dbReference type="AlphaFoldDB" id="A0A9N8JD00"/>
<dbReference type="EMBL" id="CAIJEN010000002">
    <property type="protein sequence ID" value="CAD0083604.1"/>
    <property type="molecule type" value="Genomic_DNA"/>
</dbReference>
<gene>
    <name evidence="1" type="ORF">AWRI4619_LOCUS2171</name>
</gene>
<dbReference type="PANTHER" id="PTHR47843:SF5">
    <property type="entry name" value="BTB_POZ DOMAIN PROTEIN"/>
    <property type="match status" value="1"/>
</dbReference>
<dbReference type="Proteomes" id="UP000716446">
    <property type="component" value="Unassembled WGS sequence"/>
</dbReference>
<comment type="caution">
    <text evidence="1">The sequence shown here is derived from an EMBL/GenBank/DDBJ whole genome shotgun (WGS) entry which is preliminary data.</text>
</comment>
<keyword evidence="2" id="KW-1185">Reference proteome</keyword>
<sequence>MIFASCRELLQSFRSNLPTFNLPRCCPPGKCRPDTFQEGNTGVITLPSNPGRQVNALSSPITSDEFDWDLDVEDVKTVRAMIYNFYHHDYHTEPEPELHLDPVGEYLSRGPIAQHARMYAMGEKYGVSGLKALALRKFIPSKMKAVPRLCSAIVVAFMITPDIDQDMRNLIVELLARHPILAKVPYIDQAIREAPVFSMLYTTNFWRKRWSGVMPDHEPCRADGLGTS</sequence>
<proteinExistence type="predicted"/>
<reference evidence="1" key="1">
    <citation type="submission" date="2020-06" db="EMBL/GenBank/DDBJ databases">
        <authorList>
            <person name="Onetto C."/>
        </authorList>
    </citation>
    <scope>NUCLEOTIDE SEQUENCE</scope>
</reference>